<dbReference type="SUPFAM" id="SSF55718">
    <property type="entry name" value="SCP-like"/>
    <property type="match status" value="1"/>
</dbReference>
<dbReference type="Gene3D" id="3.30.1050.10">
    <property type="entry name" value="SCP2 sterol-binding domain"/>
    <property type="match status" value="1"/>
</dbReference>
<organism evidence="2 3">
    <name type="scientific">Bacterioplanoides pacificum</name>
    <dbReference type="NCBI Taxonomy" id="1171596"/>
    <lineage>
        <taxon>Bacteria</taxon>
        <taxon>Pseudomonadati</taxon>
        <taxon>Pseudomonadota</taxon>
        <taxon>Gammaproteobacteria</taxon>
        <taxon>Oceanospirillales</taxon>
        <taxon>Oceanospirillaceae</taxon>
        <taxon>Bacterioplanoides</taxon>
    </lineage>
</organism>
<comment type="caution">
    <text evidence="2">The sequence shown here is derived from an EMBL/GenBank/DDBJ whole genome shotgun (WGS) entry which is preliminary data.</text>
</comment>
<evidence type="ECO:0000313" key="2">
    <source>
        <dbReference type="EMBL" id="MFC3681369.1"/>
    </source>
</evidence>
<name>A0ABV7VV29_9GAMM</name>
<dbReference type="Pfam" id="PF02036">
    <property type="entry name" value="SCP2"/>
    <property type="match status" value="1"/>
</dbReference>
<evidence type="ECO:0000259" key="1">
    <source>
        <dbReference type="Pfam" id="PF02036"/>
    </source>
</evidence>
<reference evidence="3" key="1">
    <citation type="journal article" date="2019" name="Int. J. Syst. Evol. Microbiol.">
        <title>The Global Catalogue of Microorganisms (GCM) 10K type strain sequencing project: providing services to taxonomists for standard genome sequencing and annotation.</title>
        <authorList>
            <consortium name="The Broad Institute Genomics Platform"/>
            <consortium name="The Broad Institute Genome Sequencing Center for Infectious Disease"/>
            <person name="Wu L."/>
            <person name="Ma J."/>
        </authorList>
    </citation>
    <scope>NUCLEOTIDE SEQUENCE [LARGE SCALE GENOMIC DNA]</scope>
    <source>
        <strain evidence="3">KCTC 42424</strain>
    </source>
</reference>
<dbReference type="EMBL" id="JBHRYB010000014">
    <property type="protein sequence ID" value="MFC3681369.1"/>
    <property type="molecule type" value="Genomic_DNA"/>
</dbReference>
<feature type="domain" description="SCP2" evidence="1">
    <location>
        <begin position="39"/>
        <end position="135"/>
    </location>
</feature>
<dbReference type="InterPro" id="IPR036527">
    <property type="entry name" value="SCP2_sterol-bd_dom_sf"/>
</dbReference>
<protein>
    <submittedName>
        <fullName evidence="2">SCP2 domain-containing protein</fullName>
    </submittedName>
</protein>
<dbReference type="InterPro" id="IPR003033">
    <property type="entry name" value="SCP2_sterol-bd_dom"/>
</dbReference>
<proteinExistence type="predicted"/>
<evidence type="ECO:0000313" key="3">
    <source>
        <dbReference type="Proteomes" id="UP001595722"/>
    </source>
</evidence>
<keyword evidence="3" id="KW-1185">Reference proteome</keyword>
<accession>A0ABV7VV29</accession>
<dbReference type="RefSeq" id="WP_376867735.1">
    <property type="nucleotide sequence ID" value="NZ_JBHRYB010000014.1"/>
</dbReference>
<dbReference type="Proteomes" id="UP001595722">
    <property type="component" value="Unassembled WGS sequence"/>
</dbReference>
<gene>
    <name evidence="2" type="ORF">ACFOMG_14790</name>
</gene>
<sequence>MALLNPAVLLQHNLIKLPAVITRYTPDLVLEQLIAVGLNHLMATEIAQGELDFLQRKMATVNITDLNFCFSTTLLGNKIHVRVPAREAQVTLRTDQQALLEMLHAEIDPDTLFFQRRLLITGDTELGLELKNLIDRLELADRIPSALMKLISGIHSRQQQLAAEQAD</sequence>